<protein>
    <submittedName>
        <fullName evidence="1">Uncharacterized protein</fullName>
    </submittedName>
</protein>
<gene>
    <name evidence="1" type="ORF">MtrunA17_Chr1g0168651</name>
</gene>
<proteinExistence type="predicted"/>
<dbReference type="Gramene" id="rna2325">
    <property type="protein sequence ID" value="RHN78687.1"/>
    <property type="gene ID" value="gene2325"/>
</dbReference>
<accession>A0A396JVG3</accession>
<name>A0A396JVG3_MEDTR</name>
<evidence type="ECO:0000313" key="2">
    <source>
        <dbReference type="Proteomes" id="UP000265566"/>
    </source>
</evidence>
<evidence type="ECO:0000313" key="1">
    <source>
        <dbReference type="EMBL" id="RHN78687.1"/>
    </source>
</evidence>
<dbReference type="EMBL" id="PSQE01000001">
    <property type="protein sequence ID" value="RHN78687.1"/>
    <property type="molecule type" value="Genomic_DNA"/>
</dbReference>
<sequence>MCNMNHCRHKHITNLRASRAWYRGNEALHSRLVNHTMKVFM</sequence>
<dbReference type="Proteomes" id="UP000265566">
    <property type="component" value="Chromosome 1"/>
</dbReference>
<organism evidence="1 2">
    <name type="scientific">Medicago truncatula</name>
    <name type="common">Barrel medic</name>
    <name type="synonym">Medicago tribuloides</name>
    <dbReference type="NCBI Taxonomy" id="3880"/>
    <lineage>
        <taxon>Eukaryota</taxon>
        <taxon>Viridiplantae</taxon>
        <taxon>Streptophyta</taxon>
        <taxon>Embryophyta</taxon>
        <taxon>Tracheophyta</taxon>
        <taxon>Spermatophyta</taxon>
        <taxon>Magnoliopsida</taxon>
        <taxon>eudicotyledons</taxon>
        <taxon>Gunneridae</taxon>
        <taxon>Pentapetalae</taxon>
        <taxon>rosids</taxon>
        <taxon>fabids</taxon>
        <taxon>Fabales</taxon>
        <taxon>Fabaceae</taxon>
        <taxon>Papilionoideae</taxon>
        <taxon>50 kb inversion clade</taxon>
        <taxon>NPAAA clade</taxon>
        <taxon>Hologalegina</taxon>
        <taxon>IRL clade</taxon>
        <taxon>Trifolieae</taxon>
        <taxon>Medicago</taxon>
    </lineage>
</organism>
<dbReference type="AlphaFoldDB" id="A0A396JVG3"/>
<comment type="caution">
    <text evidence="1">The sequence shown here is derived from an EMBL/GenBank/DDBJ whole genome shotgun (WGS) entry which is preliminary data.</text>
</comment>
<reference evidence="2" key="1">
    <citation type="journal article" date="2018" name="Nat. Plants">
        <title>Whole-genome landscape of Medicago truncatula symbiotic genes.</title>
        <authorList>
            <person name="Pecrix Y."/>
            <person name="Staton S.E."/>
            <person name="Sallet E."/>
            <person name="Lelandais-Briere C."/>
            <person name="Moreau S."/>
            <person name="Carrere S."/>
            <person name="Blein T."/>
            <person name="Jardinaud M.F."/>
            <person name="Latrasse D."/>
            <person name="Zouine M."/>
            <person name="Zahm M."/>
            <person name="Kreplak J."/>
            <person name="Mayjonade B."/>
            <person name="Satge C."/>
            <person name="Perez M."/>
            <person name="Cauet S."/>
            <person name="Marande W."/>
            <person name="Chantry-Darmon C."/>
            <person name="Lopez-Roques C."/>
            <person name="Bouchez O."/>
            <person name="Berard A."/>
            <person name="Debelle F."/>
            <person name="Munos S."/>
            <person name="Bendahmane A."/>
            <person name="Berges H."/>
            <person name="Niebel A."/>
            <person name="Buitink J."/>
            <person name="Frugier F."/>
            <person name="Benhamed M."/>
            <person name="Crespi M."/>
            <person name="Gouzy J."/>
            <person name="Gamas P."/>
        </authorList>
    </citation>
    <scope>NUCLEOTIDE SEQUENCE [LARGE SCALE GENOMIC DNA]</scope>
    <source>
        <strain evidence="2">cv. Jemalong A17</strain>
    </source>
</reference>